<dbReference type="Pfam" id="PF00378">
    <property type="entry name" value="ECH_1"/>
    <property type="match status" value="1"/>
</dbReference>
<dbReference type="NCBIfam" id="NF004858">
    <property type="entry name" value="PRK06213.1"/>
    <property type="match status" value="1"/>
</dbReference>
<dbReference type="PANTHER" id="PTHR11941">
    <property type="entry name" value="ENOYL-COA HYDRATASE-RELATED"/>
    <property type="match status" value="1"/>
</dbReference>
<evidence type="ECO:0000313" key="2">
    <source>
        <dbReference type="Proteomes" id="UP000034883"/>
    </source>
</evidence>
<gene>
    <name evidence="1" type="ORF">DB32_002252</name>
</gene>
<sequence length="234" mass="25128">MSEIVTYEARGAVAVIRMDDGRANAMSNAWIEAMGAALDRAEKDAAIKALVIAGRPGRFSAGFDLKVMMSGPEAARSLVRDGAHVMMRVLELRLPVVMAASGHAIAGGLLLAACGDRRIGITGDFKLGLNEVTNALPVPIFAHELARYRLDPRALEESVLRATMYGPEDALRVGWLDRLVAPEALEAAAVTEAETLATLPQPAYGKTKQSLRRPLLEYVRATIESNLESFKMGG</sequence>
<dbReference type="Gene3D" id="3.90.226.10">
    <property type="entry name" value="2-enoyl-CoA Hydratase, Chain A, domain 1"/>
    <property type="match status" value="1"/>
</dbReference>
<dbReference type="Proteomes" id="UP000034883">
    <property type="component" value="Chromosome"/>
</dbReference>
<dbReference type="InterPro" id="IPR001753">
    <property type="entry name" value="Enoyl-CoA_hydra/iso"/>
</dbReference>
<dbReference type="KEGG" id="samy:DB32_002252"/>
<dbReference type="SUPFAM" id="SSF52096">
    <property type="entry name" value="ClpP/crotonase"/>
    <property type="match status" value="1"/>
</dbReference>
<protein>
    <submittedName>
        <fullName evidence="1">Enoyl-CoA hydratase/isomerase family protein</fullName>
    </submittedName>
</protein>
<organism evidence="1 2">
    <name type="scientific">Sandaracinus amylolyticus</name>
    <dbReference type="NCBI Taxonomy" id="927083"/>
    <lineage>
        <taxon>Bacteria</taxon>
        <taxon>Pseudomonadati</taxon>
        <taxon>Myxococcota</taxon>
        <taxon>Polyangia</taxon>
        <taxon>Polyangiales</taxon>
        <taxon>Sandaracinaceae</taxon>
        <taxon>Sandaracinus</taxon>
    </lineage>
</organism>
<dbReference type="RefSeq" id="WP_053232375.1">
    <property type="nucleotide sequence ID" value="NZ_CP011125.1"/>
</dbReference>
<dbReference type="STRING" id="927083.DB32_002252"/>
<proteinExistence type="predicted"/>
<dbReference type="EMBL" id="CP011125">
    <property type="protein sequence ID" value="AKF05103.1"/>
    <property type="molecule type" value="Genomic_DNA"/>
</dbReference>
<name>A0A0F6YHT5_9BACT</name>
<accession>A0A0F6YHT5</accession>
<dbReference type="PANTHER" id="PTHR11941:SF54">
    <property type="entry name" value="ENOYL-COA HYDRATASE, MITOCHONDRIAL"/>
    <property type="match status" value="1"/>
</dbReference>
<dbReference type="GO" id="GO:0006635">
    <property type="term" value="P:fatty acid beta-oxidation"/>
    <property type="evidence" value="ECO:0007669"/>
    <property type="project" value="TreeGrafter"/>
</dbReference>
<dbReference type="InterPro" id="IPR029045">
    <property type="entry name" value="ClpP/crotonase-like_dom_sf"/>
</dbReference>
<evidence type="ECO:0000313" key="1">
    <source>
        <dbReference type="EMBL" id="AKF05103.1"/>
    </source>
</evidence>
<keyword evidence="1" id="KW-0413">Isomerase</keyword>
<dbReference type="AlphaFoldDB" id="A0A0F6YHT5"/>
<reference evidence="1 2" key="1">
    <citation type="submission" date="2015-03" db="EMBL/GenBank/DDBJ databases">
        <title>Genome assembly of Sandaracinus amylolyticus DSM 53668.</title>
        <authorList>
            <person name="Sharma G."/>
            <person name="Subramanian S."/>
        </authorList>
    </citation>
    <scope>NUCLEOTIDE SEQUENCE [LARGE SCALE GENOMIC DNA]</scope>
    <source>
        <strain evidence="1 2">DSM 53668</strain>
    </source>
</reference>
<dbReference type="CDD" id="cd06558">
    <property type="entry name" value="crotonase-like"/>
    <property type="match status" value="1"/>
</dbReference>
<keyword evidence="2" id="KW-1185">Reference proteome</keyword>
<dbReference type="GO" id="GO:0016853">
    <property type="term" value="F:isomerase activity"/>
    <property type="evidence" value="ECO:0007669"/>
    <property type="project" value="UniProtKB-KW"/>
</dbReference>